<gene>
    <name evidence="3" type="ORF">GA0070214_101384</name>
</gene>
<dbReference type="EMBL" id="FMCS01000001">
    <property type="protein sequence ID" value="SCE67158.1"/>
    <property type="molecule type" value="Genomic_DNA"/>
</dbReference>
<dbReference type="Proteomes" id="UP000199629">
    <property type="component" value="Unassembled WGS sequence"/>
</dbReference>
<dbReference type="PANTHER" id="PTHR44013:SF1">
    <property type="entry name" value="ZINC-TYPE ALCOHOL DEHYDROGENASE-LIKE PROTEIN C16A3.02C"/>
    <property type="match status" value="1"/>
</dbReference>
<dbReference type="CDD" id="cd05289">
    <property type="entry name" value="MDR_like_2"/>
    <property type="match status" value="1"/>
</dbReference>
<dbReference type="SUPFAM" id="SSF50129">
    <property type="entry name" value="GroES-like"/>
    <property type="match status" value="1"/>
</dbReference>
<dbReference type="GO" id="GO:0016491">
    <property type="term" value="F:oxidoreductase activity"/>
    <property type="evidence" value="ECO:0007669"/>
    <property type="project" value="InterPro"/>
</dbReference>
<dbReference type="Gene3D" id="3.40.50.720">
    <property type="entry name" value="NAD(P)-binding Rossmann-like Domain"/>
    <property type="match status" value="1"/>
</dbReference>
<proteinExistence type="predicted"/>
<evidence type="ECO:0000259" key="2">
    <source>
        <dbReference type="SMART" id="SM00829"/>
    </source>
</evidence>
<evidence type="ECO:0000313" key="4">
    <source>
        <dbReference type="Proteomes" id="UP000199629"/>
    </source>
</evidence>
<dbReference type="InterPro" id="IPR052733">
    <property type="entry name" value="Chloroplast_QOR"/>
</dbReference>
<dbReference type="InterPro" id="IPR011032">
    <property type="entry name" value="GroES-like_sf"/>
</dbReference>
<dbReference type="SUPFAM" id="SSF51735">
    <property type="entry name" value="NAD(P)-binding Rossmann-fold domains"/>
    <property type="match status" value="1"/>
</dbReference>
<dbReference type="Pfam" id="PF08240">
    <property type="entry name" value="ADH_N"/>
    <property type="match status" value="1"/>
</dbReference>
<sequence length="305" mass="30961">MQAITLDRDGAPATARDDLARPSPGPDEVLVRVRASSINAFDVKVASGAMRGAMDYRYPVVLGKDFAGEVEAIGGTSEFRVGDPVFGVLMRSYLGDGTWAEYVTVGGGDGIARVPDGIELATAGVLGLAGATALDTLDALAVRPGDTVLVAGATGGVGALAVQYARLAGARVVATARPGPPTDFVRDLGAAEVVDYTGDLTGQVRALAPDGVSGVVHLAGEGAPLAGLLAAGGRLASTIGFGPDQHPAAVSILGKPERKTLDRLADDVLAGRVRVPVERRYELDEVPRALAGFGGTLGKLAVSMP</sequence>
<dbReference type="PANTHER" id="PTHR44013">
    <property type="entry name" value="ZINC-TYPE ALCOHOL DEHYDROGENASE-LIKE PROTEIN C16A3.02C"/>
    <property type="match status" value="1"/>
</dbReference>
<accession>A0A1C4U615</accession>
<organism evidence="3 4">
    <name type="scientific">Micromonospora chaiyaphumensis</name>
    <dbReference type="NCBI Taxonomy" id="307119"/>
    <lineage>
        <taxon>Bacteria</taxon>
        <taxon>Bacillati</taxon>
        <taxon>Actinomycetota</taxon>
        <taxon>Actinomycetes</taxon>
        <taxon>Micromonosporales</taxon>
        <taxon>Micromonosporaceae</taxon>
        <taxon>Micromonospora</taxon>
    </lineage>
</organism>
<feature type="domain" description="Enoyl reductase (ER)" evidence="2">
    <location>
        <begin position="10"/>
        <end position="302"/>
    </location>
</feature>
<name>A0A1C4U615_9ACTN</name>
<dbReference type="Gene3D" id="3.90.180.10">
    <property type="entry name" value="Medium-chain alcohol dehydrogenases, catalytic domain"/>
    <property type="match status" value="1"/>
</dbReference>
<reference evidence="4" key="1">
    <citation type="submission" date="2016-06" db="EMBL/GenBank/DDBJ databases">
        <authorList>
            <person name="Varghese N."/>
            <person name="Submissions Spin"/>
        </authorList>
    </citation>
    <scope>NUCLEOTIDE SEQUENCE [LARGE SCALE GENOMIC DNA]</scope>
    <source>
        <strain evidence="4">DSM 45246</strain>
    </source>
</reference>
<evidence type="ECO:0000313" key="3">
    <source>
        <dbReference type="EMBL" id="SCE67158.1"/>
    </source>
</evidence>
<dbReference type="Pfam" id="PF00107">
    <property type="entry name" value="ADH_zinc_N"/>
    <property type="match status" value="1"/>
</dbReference>
<dbReference type="SMART" id="SM00829">
    <property type="entry name" value="PKS_ER"/>
    <property type="match status" value="1"/>
</dbReference>
<dbReference type="InterPro" id="IPR020843">
    <property type="entry name" value="ER"/>
</dbReference>
<feature type="region of interest" description="Disordered" evidence="1">
    <location>
        <begin position="1"/>
        <end position="26"/>
    </location>
</feature>
<evidence type="ECO:0000256" key="1">
    <source>
        <dbReference type="SAM" id="MobiDB-lite"/>
    </source>
</evidence>
<feature type="compositionally biased region" description="Basic and acidic residues" evidence="1">
    <location>
        <begin position="1"/>
        <end position="20"/>
    </location>
</feature>
<dbReference type="RefSeq" id="WP_091258324.1">
    <property type="nucleotide sequence ID" value="NZ_FMCS01000001.1"/>
</dbReference>
<dbReference type="AlphaFoldDB" id="A0A1C4U615"/>
<dbReference type="InterPro" id="IPR013154">
    <property type="entry name" value="ADH-like_N"/>
</dbReference>
<keyword evidence="4" id="KW-1185">Reference proteome</keyword>
<protein>
    <submittedName>
        <fullName evidence="3">NADPH:quinone reductase</fullName>
    </submittedName>
</protein>
<dbReference type="InterPro" id="IPR036291">
    <property type="entry name" value="NAD(P)-bd_dom_sf"/>
</dbReference>
<dbReference type="InterPro" id="IPR013149">
    <property type="entry name" value="ADH-like_C"/>
</dbReference>